<keyword evidence="1" id="KW-0812">Transmembrane</keyword>
<evidence type="ECO:0000313" key="3">
    <source>
        <dbReference type="Proteomes" id="UP000199400"/>
    </source>
</evidence>
<keyword evidence="1" id="KW-0472">Membrane</keyword>
<dbReference type="STRING" id="54.SAMN02745121_01229"/>
<feature type="transmembrane region" description="Helical" evidence="1">
    <location>
        <begin position="78"/>
        <end position="98"/>
    </location>
</feature>
<dbReference type="AlphaFoldDB" id="A0A1I1UG87"/>
<keyword evidence="1" id="KW-1133">Transmembrane helix</keyword>
<sequence length="149" mass="15801">MRPAALIGFAAAALLLGALVVGYFVAIPTLSASPLLDANLARALTAPLGQRLADLAVAFSVVLALATPRWIASRAGTTIALVLTAAALTHRLLLVPHLDRLWARVDVVAARPVDLLAEAQRWSDHQQWLLLAMCVLVLALFGLASRRTV</sequence>
<feature type="transmembrane region" description="Helical" evidence="1">
    <location>
        <begin position="48"/>
        <end position="66"/>
    </location>
</feature>
<gene>
    <name evidence="2" type="ORF">SAMN02745121_01229</name>
</gene>
<evidence type="ECO:0000256" key="1">
    <source>
        <dbReference type="SAM" id="Phobius"/>
    </source>
</evidence>
<organism evidence="2 3">
    <name type="scientific">Nannocystis exedens</name>
    <dbReference type="NCBI Taxonomy" id="54"/>
    <lineage>
        <taxon>Bacteria</taxon>
        <taxon>Pseudomonadati</taxon>
        <taxon>Myxococcota</taxon>
        <taxon>Polyangia</taxon>
        <taxon>Nannocystales</taxon>
        <taxon>Nannocystaceae</taxon>
        <taxon>Nannocystis</taxon>
    </lineage>
</organism>
<reference evidence="3" key="1">
    <citation type="submission" date="2016-10" db="EMBL/GenBank/DDBJ databases">
        <authorList>
            <person name="Varghese N."/>
            <person name="Submissions S."/>
        </authorList>
    </citation>
    <scope>NUCLEOTIDE SEQUENCE [LARGE SCALE GENOMIC DNA]</scope>
    <source>
        <strain evidence="3">ATCC 25963</strain>
    </source>
</reference>
<accession>A0A1I1UG87</accession>
<dbReference type="RefSeq" id="WP_096329694.1">
    <property type="nucleotide sequence ID" value="NZ_FOMX01000003.1"/>
</dbReference>
<proteinExistence type="predicted"/>
<protein>
    <recommendedName>
        <fullName evidence="4">DUF1772 domain-containing protein</fullName>
    </recommendedName>
</protein>
<name>A0A1I1UG87_9BACT</name>
<evidence type="ECO:0000313" key="2">
    <source>
        <dbReference type="EMBL" id="SFD69856.1"/>
    </source>
</evidence>
<keyword evidence="3" id="KW-1185">Reference proteome</keyword>
<evidence type="ECO:0008006" key="4">
    <source>
        <dbReference type="Google" id="ProtNLM"/>
    </source>
</evidence>
<dbReference type="Proteomes" id="UP000199400">
    <property type="component" value="Unassembled WGS sequence"/>
</dbReference>
<feature type="transmembrane region" description="Helical" evidence="1">
    <location>
        <begin position="128"/>
        <end position="145"/>
    </location>
</feature>
<dbReference type="EMBL" id="FOMX01000003">
    <property type="protein sequence ID" value="SFD69856.1"/>
    <property type="molecule type" value="Genomic_DNA"/>
</dbReference>